<feature type="transmembrane region" description="Helical" evidence="6">
    <location>
        <begin position="21"/>
        <end position="39"/>
    </location>
</feature>
<dbReference type="Gene3D" id="1.20.1640.10">
    <property type="entry name" value="Multidrug efflux transporter AcrB transmembrane domain"/>
    <property type="match status" value="2"/>
</dbReference>
<protein>
    <submittedName>
        <fullName evidence="8">MMPL family transporter</fullName>
    </submittedName>
</protein>
<feature type="transmembrane region" description="Helical" evidence="6">
    <location>
        <begin position="645"/>
        <end position="669"/>
    </location>
</feature>
<accession>A0ABS1YMK5</accession>
<feature type="domain" description="Membrane transport protein MMPL" evidence="7">
    <location>
        <begin position="67"/>
        <end position="375"/>
    </location>
</feature>
<dbReference type="InterPro" id="IPR050545">
    <property type="entry name" value="Mycobact_MmpL"/>
</dbReference>
<keyword evidence="4 6" id="KW-1133">Transmembrane helix</keyword>
<evidence type="ECO:0000256" key="2">
    <source>
        <dbReference type="ARBA" id="ARBA00022475"/>
    </source>
</evidence>
<evidence type="ECO:0000313" key="8">
    <source>
        <dbReference type="EMBL" id="MBM0278369.1"/>
    </source>
</evidence>
<dbReference type="SUPFAM" id="SSF82866">
    <property type="entry name" value="Multidrug efflux transporter AcrB transmembrane domain"/>
    <property type="match status" value="2"/>
</dbReference>
<proteinExistence type="predicted"/>
<feature type="transmembrane region" description="Helical" evidence="6">
    <location>
        <begin position="279"/>
        <end position="298"/>
    </location>
</feature>
<organism evidence="8 9">
    <name type="scientific">Micromonospora tarensis</name>
    <dbReference type="NCBI Taxonomy" id="2806100"/>
    <lineage>
        <taxon>Bacteria</taxon>
        <taxon>Bacillati</taxon>
        <taxon>Actinomycetota</taxon>
        <taxon>Actinomycetes</taxon>
        <taxon>Micromonosporales</taxon>
        <taxon>Micromonosporaceae</taxon>
        <taxon>Micromonospora</taxon>
    </lineage>
</organism>
<evidence type="ECO:0000256" key="4">
    <source>
        <dbReference type="ARBA" id="ARBA00022989"/>
    </source>
</evidence>
<comment type="caution">
    <text evidence="8">The sequence shown here is derived from an EMBL/GenBank/DDBJ whole genome shotgun (WGS) entry which is preliminary data.</text>
</comment>
<evidence type="ECO:0000313" key="9">
    <source>
        <dbReference type="Proteomes" id="UP000622245"/>
    </source>
</evidence>
<keyword evidence="2" id="KW-1003">Cell membrane</keyword>
<comment type="subcellular location">
    <subcellularLocation>
        <location evidence="1">Cell membrane</location>
        <topology evidence="1">Multi-pass membrane protein</topology>
    </subcellularLocation>
</comment>
<feature type="transmembrane region" description="Helical" evidence="6">
    <location>
        <begin position="567"/>
        <end position="585"/>
    </location>
</feature>
<keyword evidence="9" id="KW-1185">Reference proteome</keyword>
<evidence type="ECO:0000256" key="3">
    <source>
        <dbReference type="ARBA" id="ARBA00022692"/>
    </source>
</evidence>
<feature type="transmembrane region" description="Helical" evidence="6">
    <location>
        <begin position="681"/>
        <end position="706"/>
    </location>
</feature>
<dbReference type="PANTHER" id="PTHR33406">
    <property type="entry name" value="MEMBRANE PROTEIN MJ1562-RELATED"/>
    <property type="match status" value="1"/>
</dbReference>
<reference evidence="8 9" key="1">
    <citation type="submission" date="2021-01" db="EMBL/GenBank/DDBJ databases">
        <title>Draft genome sequence of Micromonospora sp. strain STR1s_6.</title>
        <authorList>
            <person name="Karlyshev A."/>
            <person name="Jawad R."/>
        </authorList>
    </citation>
    <scope>NUCLEOTIDE SEQUENCE [LARGE SCALE GENOMIC DNA]</scope>
    <source>
        <strain evidence="8 9">STR1S-6</strain>
    </source>
</reference>
<dbReference type="Pfam" id="PF03176">
    <property type="entry name" value="MMPL"/>
    <property type="match status" value="2"/>
</dbReference>
<feature type="domain" description="Membrane transport protein MMPL" evidence="7">
    <location>
        <begin position="405"/>
        <end position="723"/>
    </location>
</feature>
<sequence length="740" mass="77276">MGRRPVTVRLARWSAEHPWRAIALWVVFVAVCFVGGNAAGLNEATSGDQAIGEAGQASLIVDSGDFDNPAVDNVLITSRGGALDQTAAKAAADDAAARLRSVGGVLEVGQPVTARDGSALLLPITMSGDPETASDRVQPLRDATASVQAAHPQLRVEQVGGPSIGQALDDTLGKDFKRAELLSLPVTLAILIIAFGALIAASVPVLLALSSVAAAMGLSTLASHLVPATDTTGPVILLIGMAVGVDYSLFYIRREREERAKGRSGLDAVEIAAETSGHAVVVSGFAVIISMAGLLLAGDVVFSSLAVGSILVVAVAVTGSLTVLPALLARLGRWVDRPRVPLLWRLTAPRTGRHGQPRAPRLWPAVLRPALRAPVATLVISVGLLLALAAPALGMKLKFPGMEDLPRTTPAMQAYDRLTAAFPSAGTNHVVAVRASAEQADRVRTALTELSTRAAGDPLFAPVEADGPKIEVSADRTVSVLEVATPYASRDDRSVRSLEKLRADLVPVELRGIPGIEYAVGGSVADSEDYAQHVRDKLPLVMGFVLVLTFLVMAVTFRSVVVAASSIALNLLSAGAAYGLLVLVFQGEWAQGLLGFTSMGAIVSWLPLFLFVVLFGLSMDYHVFVVSRIREGVRSGMPNRDAVSYGITSSAGVVTSAAIVMVGVFSIFATLSTIDMKQLGIGLAAAILLDATIIRGVVLPALMTMLGDANWWAPRFLRPRPAPAAPSDPPAPAPRLVPVP</sequence>
<dbReference type="Proteomes" id="UP000622245">
    <property type="component" value="Unassembled WGS sequence"/>
</dbReference>
<evidence type="ECO:0000259" key="7">
    <source>
        <dbReference type="Pfam" id="PF03176"/>
    </source>
</evidence>
<feature type="transmembrane region" description="Helical" evidence="6">
    <location>
        <begin position="304"/>
        <end position="329"/>
    </location>
</feature>
<keyword evidence="5 6" id="KW-0472">Membrane</keyword>
<dbReference type="InterPro" id="IPR004869">
    <property type="entry name" value="MMPL_dom"/>
</dbReference>
<evidence type="ECO:0000256" key="1">
    <source>
        <dbReference type="ARBA" id="ARBA00004651"/>
    </source>
</evidence>
<dbReference type="EMBL" id="JAEVHL010000164">
    <property type="protein sequence ID" value="MBM0278369.1"/>
    <property type="molecule type" value="Genomic_DNA"/>
</dbReference>
<feature type="transmembrane region" description="Helical" evidence="6">
    <location>
        <begin position="181"/>
        <end position="199"/>
    </location>
</feature>
<feature type="transmembrane region" description="Helical" evidence="6">
    <location>
        <begin position="206"/>
        <end position="226"/>
    </location>
</feature>
<dbReference type="PANTHER" id="PTHR33406:SF13">
    <property type="entry name" value="MEMBRANE PROTEIN YDFJ"/>
    <property type="match status" value="1"/>
</dbReference>
<gene>
    <name evidence="8" type="ORF">JM949_25050</name>
</gene>
<keyword evidence="3 6" id="KW-0812">Transmembrane</keyword>
<feature type="transmembrane region" description="Helical" evidence="6">
    <location>
        <begin position="371"/>
        <end position="393"/>
    </location>
</feature>
<evidence type="ECO:0000256" key="6">
    <source>
        <dbReference type="SAM" id="Phobius"/>
    </source>
</evidence>
<name>A0ABS1YMK5_9ACTN</name>
<feature type="transmembrane region" description="Helical" evidence="6">
    <location>
        <begin position="540"/>
        <end position="560"/>
    </location>
</feature>
<evidence type="ECO:0000256" key="5">
    <source>
        <dbReference type="ARBA" id="ARBA00023136"/>
    </source>
</evidence>
<feature type="transmembrane region" description="Helical" evidence="6">
    <location>
        <begin position="605"/>
        <end position="624"/>
    </location>
</feature>
<feature type="transmembrane region" description="Helical" evidence="6">
    <location>
        <begin position="232"/>
        <end position="252"/>
    </location>
</feature>
<dbReference type="RefSeq" id="WP_203150744.1">
    <property type="nucleotide sequence ID" value="NZ_JAEVHL010000164.1"/>
</dbReference>